<keyword evidence="2" id="KW-0813">Transport</keyword>
<name>A0A1B3B991_9GAMM</name>
<keyword evidence="3" id="KW-0536">Nodulation</keyword>
<dbReference type="Pfam" id="PF00005">
    <property type="entry name" value="ABC_tran"/>
    <property type="match status" value="1"/>
</dbReference>
<gene>
    <name evidence="7" type="ORF">KS2013_639</name>
</gene>
<dbReference type="Proteomes" id="UP000094147">
    <property type="component" value="Chromosome"/>
</dbReference>
<dbReference type="Gene3D" id="3.40.50.300">
    <property type="entry name" value="P-loop containing nucleotide triphosphate hydrolases"/>
    <property type="match status" value="1"/>
</dbReference>
<evidence type="ECO:0000313" key="8">
    <source>
        <dbReference type="Proteomes" id="UP000094147"/>
    </source>
</evidence>
<keyword evidence="4" id="KW-0547">Nucleotide-binding</keyword>
<dbReference type="RefSeq" id="WP_068989658.1">
    <property type="nucleotide sequence ID" value="NZ_CP012418.1"/>
</dbReference>
<dbReference type="KEGG" id="ksd:KS2013_639"/>
<dbReference type="AlphaFoldDB" id="A0A1B3B991"/>
<protein>
    <submittedName>
        <fullName evidence="7">Sodium ABC exporter ATP-binding protein</fullName>
    </submittedName>
</protein>
<comment type="similarity">
    <text evidence="1">Belongs to the ABC transporter superfamily.</text>
</comment>
<proteinExistence type="inferred from homology"/>
<dbReference type="InterPro" id="IPR003439">
    <property type="entry name" value="ABC_transporter-like_ATP-bd"/>
</dbReference>
<organism evidence="7 8">
    <name type="scientific">Kangiella sediminilitoris</name>
    <dbReference type="NCBI Taxonomy" id="1144748"/>
    <lineage>
        <taxon>Bacteria</taxon>
        <taxon>Pseudomonadati</taxon>
        <taxon>Pseudomonadota</taxon>
        <taxon>Gammaproteobacteria</taxon>
        <taxon>Kangiellales</taxon>
        <taxon>Kangiellaceae</taxon>
        <taxon>Kangiella</taxon>
    </lineage>
</organism>
<dbReference type="PATRIC" id="fig|1144748.3.peg.647"/>
<dbReference type="GO" id="GO:0016887">
    <property type="term" value="F:ATP hydrolysis activity"/>
    <property type="evidence" value="ECO:0007669"/>
    <property type="project" value="InterPro"/>
</dbReference>
<sequence>MIEIKGLAKSFAYDKKEAKKKKGTVAKDPREGEGVFHAVRDVSFSCDKGKVLGLLGPNGAGKTTTLRMLSTALEPTAGEILINGHDVTKEPRYAQKLIGFLSGKTGLYHRLTVRENVEYFGRMHGLSKQVMDERLDKIFNMLDMHSFAGKRADDLSTGMMQRASIARAVIHDPKVLVFDEPTTGLDVISAKTVLDFIESYKGSEMSVIFSTHHLHEVEKLCDEVCLIDLGETKFYGSTQEFAAQTPSGNLYDAFLHNINNKELEVA</sequence>
<dbReference type="InterPro" id="IPR027417">
    <property type="entry name" value="P-loop_NTPase"/>
</dbReference>
<evidence type="ECO:0000256" key="5">
    <source>
        <dbReference type="ARBA" id="ARBA00022840"/>
    </source>
</evidence>
<evidence type="ECO:0000313" key="7">
    <source>
        <dbReference type="EMBL" id="AOE49363.1"/>
    </source>
</evidence>
<feature type="domain" description="ABC transporter" evidence="6">
    <location>
        <begin position="2"/>
        <end position="254"/>
    </location>
</feature>
<evidence type="ECO:0000256" key="2">
    <source>
        <dbReference type="ARBA" id="ARBA00022448"/>
    </source>
</evidence>
<dbReference type="InterPro" id="IPR003593">
    <property type="entry name" value="AAA+_ATPase"/>
</dbReference>
<keyword evidence="8" id="KW-1185">Reference proteome</keyword>
<evidence type="ECO:0000256" key="1">
    <source>
        <dbReference type="ARBA" id="ARBA00005417"/>
    </source>
</evidence>
<dbReference type="GO" id="GO:0005524">
    <property type="term" value="F:ATP binding"/>
    <property type="evidence" value="ECO:0007669"/>
    <property type="project" value="UniProtKB-KW"/>
</dbReference>
<dbReference type="OrthoDB" id="9781337at2"/>
<evidence type="ECO:0000256" key="4">
    <source>
        <dbReference type="ARBA" id="ARBA00022741"/>
    </source>
</evidence>
<dbReference type="PANTHER" id="PTHR42711">
    <property type="entry name" value="ABC TRANSPORTER ATP-BINDING PROTEIN"/>
    <property type="match status" value="1"/>
</dbReference>
<accession>A0A1B3B991</accession>
<dbReference type="InterPro" id="IPR050763">
    <property type="entry name" value="ABC_transporter_ATP-binding"/>
</dbReference>
<dbReference type="SMART" id="SM00382">
    <property type="entry name" value="AAA"/>
    <property type="match status" value="1"/>
</dbReference>
<dbReference type="EMBL" id="CP012418">
    <property type="protein sequence ID" value="AOE49363.1"/>
    <property type="molecule type" value="Genomic_DNA"/>
</dbReference>
<dbReference type="STRING" id="1144748.KS2013_639"/>
<evidence type="ECO:0000259" key="6">
    <source>
        <dbReference type="PROSITE" id="PS50893"/>
    </source>
</evidence>
<dbReference type="PROSITE" id="PS50893">
    <property type="entry name" value="ABC_TRANSPORTER_2"/>
    <property type="match status" value="1"/>
</dbReference>
<dbReference type="SUPFAM" id="SSF52540">
    <property type="entry name" value="P-loop containing nucleoside triphosphate hydrolases"/>
    <property type="match status" value="1"/>
</dbReference>
<reference evidence="8" key="1">
    <citation type="submission" date="2015-08" db="EMBL/GenBank/DDBJ databases">
        <authorList>
            <person name="Kim K.M."/>
        </authorList>
    </citation>
    <scope>NUCLEOTIDE SEQUENCE [LARGE SCALE GENOMIC DNA]</scope>
    <source>
        <strain evidence="8">KCTC 23892</strain>
    </source>
</reference>
<dbReference type="PANTHER" id="PTHR42711:SF5">
    <property type="entry name" value="ABC TRANSPORTER ATP-BINDING PROTEIN NATA"/>
    <property type="match status" value="1"/>
</dbReference>
<evidence type="ECO:0000256" key="3">
    <source>
        <dbReference type="ARBA" id="ARBA00022458"/>
    </source>
</evidence>
<keyword evidence="5 7" id="KW-0067">ATP-binding</keyword>